<dbReference type="RefSeq" id="WP_122151014.1">
    <property type="nucleotide sequence ID" value="NZ_RFFI01000138.1"/>
</dbReference>
<dbReference type="EMBL" id="RFFI01000138">
    <property type="protein sequence ID" value="RMI04691.1"/>
    <property type="molecule type" value="Genomic_DNA"/>
</dbReference>
<proteinExistence type="inferred from homology"/>
<keyword evidence="6 8" id="KW-0139">CF(1)</keyword>
<dbReference type="NCBIfam" id="NF009967">
    <property type="entry name" value="PRK13430.1"/>
    <property type="match status" value="1"/>
</dbReference>
<keyword evidence="3 8" id="KW-0375">Hydrogen ion transport</keyword>
<evidence type="ECO:0000256" key="8">
    <source>
        <dbReference type="HAMAP-Rule" id="MF_01416"/>
    </source>
</evidence>
<evidence type="ECO:0000313" key="10">
    <source>
        <dbReference type="Proteomes" id="UP000269289"/>
    </source>
</evidence>
<keyword evidence="7 8" id="KW-0066">ATP synthesis</keyword>
<gene>
    <name evidence="8" type="primary">atpH</name>
    <name evidence="9" type="ORF">EBM89_18030</name>
</gene>
<evidence type="ECO:0000256" key="1">
    <source>
        <dbReference type="ARBA" id="ARBA00004370"/>
    </source>
</evidence>
<dbReference type="AlphaFoldDB" id="A0A3M2IY09"/>
<comment type="subcellular location">
    <subcellularLocation>
        <location evidence="8">Cell membrane</location>
        <topology evidence="8">Peripheral membrane protein</topology>
    </subcellularLocation>
    <subcellularLocation>
        <location evidence="1">Membrane</location>
    </subcellularLocation>
</comment>
<keyword evidence="4 8" id="KW-0406">Ion transport</keyword>
<comment type="function">
    <text evidence="8">F(1)F(0) ATP synthase produces ATP from ADP in the presence of a proton or sodium gradient. F-type ATPases consist of two structural domains, F(1) containing the extramembraneous catalytic core and F(0) containing the membrane proton channel, linked together by a central stalk and a peripheral stalk. During catalysis, ATP synthesis in the catalytic domain of F(1) is coupled via a rotary mechanism of the central stalk subunits to proton translocation.</text>
</comment>
<evidence type="ECO:0000256" key="6">
    <source>
        <dbReference type="ARBA" id="ARBA00023196"/>
    </source>
</evidence>
<accession>A0A3M2IY09</accession>
<comment type="function">
    <text evidence="8">This protein is part of the stalk that links CF(0) to CF(1). It either transmits conformational changes from CF(0) to CF(1) or is implicated in proton conduction.</text>
</comment>
<evidence type="ECO:0000256" key="4">
    <source>
        <dbReference type="ARBA" id="ARBA00023065"/>
    </source>
</evidence>
<evidence type="ECO:0000313" key="9">
    <source>
        <dbReference type="EMBL" id="RMI04691.1"/>
    </source>
</evidence>
<keyword evidence="8" id="KW-1003">Cell membrane</keyword>
<dbReference type="GO" id="GO:0046933">
    <property type="term" value="F:proton-transporting ATP synthase activity, rotational mechanism"/>
    <property type="evidence" value="ECO:0007669"/>
    <property type="project" value="UniProtKB-UniRule"/>
</dbReference>
<organism evidence="9 10">
    <name type="scientific">Cellulomonas triticagri</name>
    <dbReference type="NCBI Taxonomy" id="2483352"/>
    <lineage>
        <taxon>Bacteria</taxon>
        <taxon>Bacillati</taxon>
        <taxon>Actinomycetota</taxon>
        <taxon>Actinomycetes</taxon>
        <taxon>Micrococcales</taxon>
        <taxon>Cellulomonadaceae</taxon>
        <taxon>Cellulomonas</taxon>
    </lineage>
</organism>
<dbReference type="InterPro" id="IPR000711">
    <property type="entry name" value="ATPase_OSCP/dsu"/>
</dbReference>
<dbReference type="InterPro" id="IPR020781">
    <property type="entry name" value="ATPase_OSCP/d_CS"/>
</dbReference>
<dbReference type="GO" id="GO:0005886">
    <property type="term" value="C:plasma membrane"/>
    <property type="evidence" value="ECO:0007669"/>
    <property type="project" value="UniProtKB-SubCell"/>
</dbReference>
<dbReference type="GO" id="GO:0016787">
    <property type="term" value="F:hydrolase activity"/>
    <property type="evidence" value="ECO:0007669"/>
    <property type="project" value="UniProtKB-KW"/>
</dbReference>
<comment type="similarity">
    <text evidence="8">Belongs to the ATPase delta chain family.</text>
</comment>
<reference evidence="9 10" key="1">
    <citation type="submission" date="2018-10" db="EMBL/GenBank/DDBJ databases">
        <title>Isolation, diversity and antifungal activity of actinobacteria from wheat.</title>
        <authorList>
            <person name="Han C."/>
        </authorList>
    </citation>
    <scope>NUCLEOTIDE SEQUENCE [LARGE SCALE GENOMIC DNA]</scope>
    <source>
        <strain evidence="9 10">NEAU-YY56</strain>
    </source>
</reference>
<dbReference type="PROSITE" id="PS00389">
    <property type="entry name" value="ATPASE_DELTA"/>
    <property type="match status" value="1"/>
</dbReference>
<evidence type="ECO:0000256" key="7">
    <source>
        <dbReference type="ARBA" id="ARBA00023310"/>
    </source>
</evidence>
<keyword evidence="2 8" id="KW-0813">Transport</keyword>
<dbReference type="HAMAP" id="MF_01416">
    <property type="entry name" value="ATP_synth_delta_bact"/>
    <property type="match status" value="1"/>
</dbReference>
<keyword evidence="5 8" id="KW-0472">Membrane</keyword>
<name>A0A3M2IY09_9CELL</name>
<dbReference type="PANTHER" id="PTHR11910">
    <property type="entry name" value="ATP SYNTHASE DELTA CHAIN"/>
    <property type="match status" value="1"/>
</dbReference>
<dbReference type="PRINTS" id="PR00125">
    <property type="entry name" value="ATPASEDELTA"/>
</dbReference>
<comment type="caution">
    <text evidence="9">The sequence shown here is derived from an EMBL/GenBank/DDBJ whole genome shotgun (WGS) entry which is preliminary data.</text>
</comment>
<dbReference type="GO" id="GO:0045259">
    <property type="term" value="C:proton-transporting ATP synthase complex"/>
    <property type="evidence" value="ECO:0007669"/>
    <property type="project" value="UniProtKB-KW"/>
</dbReference>
<sequence>MRGTSRASLVAAEGRFEPVLREAGAQGRLLGEQLFALVDALDSSGSLRRTLTDPSAAGDAKAALVARLLGAADPRVVEAASGLVRARWSAEEDLADAVEQLAFSAVLASAESDGTLEQVAEELFRLGRALAGQREVRRLLYEDSVHAQARGDLADRLMNGTGATATRVLARRAAVAPRGRRYVATIGHLEDLIAERRSRTVATVTSAAALDAAQQARLGDILARAYGREMQVQVLVDPHVLGGLRVQVGPEVIDATVLARLADARRRLAS</sequence>
<keyword evidence="10" id="KW-1185">Reference proteome</keyword>
<evidence type="ECO:0000256" key="5">
    <source>
        <dbReference type="ARBA" id="ARBA00023136"/>
    </source>
</evidence>
<dbReference type="Proteomes" id="UP000269289">
    <property type="component" value="Unassembled WGS sequence"/>
</dbReference>
<evidence type="ECO:0000256" key="3">
    <source>
        <dbReference type="ARBA" id="ARBA00022781"/>
    </source>
</evidence>
<dbReference type="Pfam" id="PF00213">
    <property type="entry name" value="OSCP"/>
    <property type="match status" value="1"/>
</dbReference>
<keyword evidence="9" id="KW-0378">Hydrolase</keyword>
<protein>
    <recommendedName>
        <fullName evidence="8">ATP synthase subunit delta</fullName>
    </recommendedName>
    <alternativeName>
        <fullName evidence="8">ATP synthase F(1) sector subunit delta</fullName>
    </alternativeName>
    <alternativeName>
        <fullName evidence="8">F-type ATPase subunit delta</fullName>
        <shortName evidence="8">F-ATPase subunit delta</shortName>
    </alternativeName>
</protein>
<evidence type="ECO:0000256" key="2">
    <source>
        <dbReference type="ARBA" id="ARBA00022448"/>
    </source>
</evidence>
<dbReference type="OrthoDB" id="5242917at2"/>